<dbReference type="InterPro" id="IPR035904">
    <property type="entry name" value="Chorismate_synth_AroC_sf"/>
</dbReference>
<evidence type="ECO:0000313" key="2">
    <source>
        <dbReference type="Proteomes" id="UP000017081"/>
    </source>
</evidence>
<dbReference type="Proteomes" id="UP000017081">
    <property type="component" value="Unassembled WGS sequence"/>
</dbReference>
<dbReference type="AlphaFoldDB" id="U7UY57"/>
<dbReference type="eggNOG" id="COG0082">
    <property type="taxonomic scope" value="Bacteria"/>
</dbReference>
<accession>U7UY57</accession>
<evidence type="ECO:0000313" key="1">
    <source>
        <dbReference type="EMBL" id="ERT63834.1"/>
    </source>
</evidence>
<name>U7UY57_9FUSO</name>
<dbReference type="STRING" id="1319815.HMPREF0202_02867"/>
<comment type="caution">
    <text evidence="1">The sequence shown here is derived from an EMBL/GenBank/DDBJ whole genome shotgun (WGS) entry which is preliminary data.</text>
</comment>
<dbReference type="SUPFAM" id="SSF103263">
    <property type="entry name" value="Chorismate synthase, AroC"/>
    <property type="match status" value="1"/>
</dbReference>
<gene>
    <name evidence="1" type="ORF">HMPREF0202_02867</name>
</gene>
<dbReference type="EMBL" id="AXZF01000192">
    <property type="protein sequence ID" value="ERT63834.1"/>
    <property type="molecule type" value="Genomic_DNA"/>
</dbReference>
<dbReference type="RefSeq" id="WP_023052391.1">
    <property type="nucleotide sequence ID" value="NZ_CP173062.2"/>
</dbReference>
<proteinExistence type="predicted"/>
<protein>
    <submittedName>
        <fullName evidence="1">Uncharacterized protein</fullName>
    </submittedName>
</protein>
<reference evidence="1 2" key="1">
    <citation type="submission" date="2013-08" db="EMBL/GenBank/DDBJ databases">
        <authorList>
            <person name="Weinstock G."/>
            <person name="Sodergren E."/>
            <person name="Wylie T."/>
            <person name="Fulton L."/>
            <person name="Fulton R."/>
            <person name="Fronick C."/>
            <person name="O'Laughlin M."/>
            <person name="Godfrey J."/>
            <person name="Miner T."/>
            <person name="Herter B."/>
            <person name="Appelbaum E."/>
            <person name="Cordes M."/>
            <person name="Lek S."/>
            <person name="Wollam A."/>
            <person name="Pepin K.H."/>
            <person name="Palsikar V.B."/>
            <person name="Mitreva M."/>
            <person name="Wilson R.K."/>
        </authorList>
    </citation>
    <scope>NUCLEOTIDE SEQUENCE [LARGE SCALE GENOMIC DNA]</scope>
    <source>
        <strain evidence="1 2">ATCC BAA-474</strain>
    </source>
</reference>
<sequence>MIFGKKIKINFENTDNGIKLSIINFPKNISITALDFGKDLAKRTMEGYSPNPEEEIDVISGIIDEKTNGEDIVFIYTHGDLPSAMILVGALCKKLLLEIPTVNPLEIGGIFHGEKNEAYIRVAIQKMIITNDALGSSLEINLPQNTDMNKFKSIFSEIAFSLIPEVQSIQFGLGTAISKKANSNLNIQPKRVEISLAPHIESKIPALALVYDIVFQSITIFSLLNS</sequence>
<organism evidence="1 2">
    <name type="scientific">Cetobacterium somerae ATCC BAA-474</name>
    <dbReference type="NCBI Taxonomy" id="1319815"/>
    <lineage>
        <taxon>Bacteria</taxon>
        <taxon>Fusobacteriati</taxon>
        <taxon>Fusobacteriota</taxon>
        <taxon>Fusobacteriia</taxon>
        <taxon>Fusobacteriales</taxon>
        <taxon>Fusobacteriaceae</taxon>
        <taxon>Cetobacterium</taxon>
    </lineage>
</organism>
<keyword evidence="2" id="KW-1185">Reference proteome</keyword>
<dbReference type="HOGENOM" id="CLU_1208470_0_0_0"/>